<dbReference type="CDD" id="cd00067">
    <property type="entry name" value="GAL4"/>
    <property type="match status" value="1"/>
</dbReference>
<dbReference type="SMART" id="SM00066">
    <property type="entry name" value="GAL4"/>
    <property type="match status" value="1"/>
</dbReference>
<feature type="region of interest" description="Disordered" evidence="3">
    <location>
        <begin position="68"/>
        <end position="99"/>
    </location>
</feature>
<evidence type="ECO:0000256" key="1">
    <source>
        <dbReference type="ARBA" id="ARBA00022723"/>
    </source>
</evidence>
<dbReference type="InterPro" id="IPR001138">
    <property type="entry name" value="Zn2Cys6_DnaBD"/>
</dbReference>
<dbReference type="PROSITE" id="PS00463">
    <property type="entry name" value="ZN2_CY6_FUNGAL_1"/>
    <property type="match status" value="1"/>
</dbReference>
<dbReference type="InterPro" id="IPR036864">
    <property type="entry name" value="Zn2-C6_fun-type_DNA-bd_sf"/>
</dbReference>
<keyword evidence="2" id="KW-0539">Nucleus</keyword>
<dbReference type="SUPFAM" id="SSF57701">
    <property type="entry name" value="Zn2/Cys6 DNA-binding domain"/>
    <property type="match status" value="1"/>
</dbReference>
<dbReference type="InterPro" id="IPR007219">
    <property type="entry name" value="XnlR_reg_dom"/>
</dbReference>
<keyword evidence="1" id="KW-0479">Metal-binding</keyword>
<dbReference type="AlphaFoldDB" id="A0A6G1ISN1"/>
<keyword evidence="6" id="KW-1185">Reference proteome</keyword>
<proteinExistence type="predicted"/>
<dbReference type="PRINTS" id="PR00755">
    <property type="entry name" value="AFLATOXINBRP"/>
</dbReference>
<evidence type="ECO:0000313" key="6">
    <source>
        <dbReference type="Proteomes" id="UP000799291"/>
    </source>
</evidence>
<dbReference type="Proteomes" id="UP000799291">
    <property type="component" value="Unassembled WGS sequence"/>
</dbReference>
<gene>
    <name evidence="5" type="ORF">K458DRAFT_392044</name>
</gene>
<evidence type="ECO:0000256" key="2">
    <source>
        <dbReference type="ARBA" id="ARBA00023242"/>
    </source>
</evidence>
<feature type="compositionally biased region" description="Polar residues" evidence="3">
    <location>
        <begin position="69"/>
        <end position="82"/>
    </location>
</feature>
<name>A0A6G1ISN1_9PLEO</name>
<dbReference type="GO" id="GO:0003677">
    <property type="term" value="F:DNA binding"/>
    <property type="evidence" value="ECO:0007669"/>
    <property type="project" value="InterPro"/>
</dbReference>
<evidence type="ECO:0000313" key="5">
    <source>
        <dbReference type="EMBL" id="KAF2681254.1"/>
    </source>
</evidence>
<dbReference type="EMBL" id="MU005592">
    <property type="protein sequence ID" value="KAF2681254.1"/>
    <property type="molecule type" value="Genomic_DNA"/>
</dbReference>
<dbReference type="Pfam" id="PF04082">
    <property type="entry name" value="Fungal_trans"/>
    <property type="match status" value="1"/>
</dbReference>
<feature type="compositionally biased region" description="Low complexity" evidence="3">
    <location>
        <begin position="84"/>
        <end position="99"/>
    </location>
</feature>
<dbReference type="Gene3D" id="4.10.240.10">
    <property type="entry name" value="Zn(2)-C6 fungal-type DNA-binding domain"/>
    <property type="match status" value="1"/>
</dbReference>
<protein>
    <recommendedName>
        <fullName evidence="4">Zn(2)-C6 fungal-type domain-containing protein</fullName>
    </recommendedName>
</protein>
<reference evidence="5" key="1">
    <citation type="journal article" date="2020" name="Stud. Mycol.">
        <title>101 Dothideomycetes genomes: a test case for predicting lifestyles and emergence of pathogens.</title>
        <authorList>
            <person name="Haridas S."/>
            <person name="Albert R."/>
            <person name="Binder M."/>
            <person name="Bloem J."/>
            <person name="Labutti K."/>
            <person name="Salamov A."/>
            <person name="Andreopoulos B."/>
            <person name="Baker S."/>
            <person name="Barry K."/>
            <person name="Bills G."/>
            <person name="Bluhm B."/>
            <person name="Cannon C."/>
            <person name="Castanera R."/>
            <person name="Culley D."/>
            <person name="Daum C."/>
            <person name="Ezra D."/>
            <person name="Gonzalez J."/>
            <person name="Henrissat B."/>
            <person name="Kuo A."/>
            <person name="Liang C."/>
            <person name="Lipzen A."/>
            <person name="Lutzoni F."/>
            <person name="Magnuson J."/>
            <person name="Mondo S."/>
            <person name="Nolan M."/>
            <person name="Ohm R."/>
            <person name="Pangilinan J."/>
            <person name="Park H.-J."/>
            <person name="Ramirez L."/>
            <person name="Alfaro M."/>
            <person name="Sun H."/>
            <person name="Tritt A."/>
            <person name="Yoshinaga Y."/>
            <person name="Zwiers L.-H."/>
            <person name="Turgeon B."/>
            <person name="Goodwin S."/>
            <person name="Spatafora J."/>
            <person name="Crous P."/>
            <person name="Grigoriev I."/>
        </authorList>
    </citation>
    <scope>NUCLEOTIDE SEQUENCE</scope>
    <source>
        <strain evidence="5">CBS 122367</strain>
    </source>
</reference>
<organism evidence="5 6">
    <name type="scientific">Lentithecium fluviatile CBS 122367</name>
    <dbReference type="NCBI Taxonomy" id="1168545"/>
    <lineage>
        <taxon>Eukaryota</taxon>
        <taxon>Fungi</taxon>
        <taxon>Dikarya</taxon>
        <taxon>Ascomycota</taxon>
        <taxon>Pezizomycotina</taxon>
        <taxon>Dothideomycetes</taxon>
        <taxon>Pleosporomycetidae</taxon>
        <taxon>Pleosporales</taxon>
        <taxon>Massarineae</taxon>
        <taxon>Lentitheciaceae</taxon>
        <taxon>Lentithecium</taxon>
    </lineage>
</organism>
<evidence type="ECO:0000259" key="4">
    <source>
        <dbReference type="PROSITE" id="PS50048"/>
    </source>
</evidence>
<accession>A0A6G1ISN1</accession>
<dbReference type="GO" id="GO:0006351">
    <property type="term" value="P:DNA-templated transcription"/>
    <property type="evidence" value="ECO:0007669"/>
    <property type="project" value="InterPro"/>
</dbReference>
<dbReference type="PROSITE" id="PS50048">
    <property type="entry name" value="ZN2_CY6_FUNGAL_2"/>
    <property type="match status" value="1"/>
</dbReference>
<sequence>MDPSLSPAKRPIQRVALACIQCRSRKVRCDATLPTCRRCIADGKACEYQKSRRGGRPRRLAAAPLQVNLDHSPSGDSLQSANIGGASTDSSSSGHGSTGSSAQSVCDSLDIKCLYRIVLSGGPRLTRIHADQLLTQYYIYFHISHPCVLPRWSLQSRMVGEPAISDYLIPVLLYIGSIFTHSIDSAPLAETALQAIHAGRAIGYPNAYHTQALVLYSIAVYWCDEPERGRELLDEAIEGAFVLGMHEKGFASQHGLGDPVLEESWRRTWWQIYITDTHISGSLHTYRGLSTKFPSTAELPCEEREYESGNIPTPTTLLNYNAREFSEIEFSSFAQLIGFTQGINRVLAGRRLEDTEGAKTICANADTMMTAWCSLLPAQKRTLLHEDGTVDELLFKANILVNVYIVDLHRQLSSLKYSAIESVSKCAPPPPPESNDNIKEEAHMHTAKALFATERLNGLLTLPTRFSTHTPFIICMIANMTIAHLSACRYIFQEPRLSLEREKIRLNMGVLKMLGEFWPAGQREYQSMGTIAREMLALKEEEIQIPTETAAIPLDTLNFNFDFDINWACDAFVNGSNPFINDLLVL</sequence>
<evidence type="ECO:0000256" key="3">
    <source>
        <dbReference type="SAM" id="MobiDB-lite"/>
    </source>
</evidence>
<dbReference type="PANTHER" id="PTHR47431:SF4">
    <property type="entry name" value="ZN(II)2CYS6 TRANSCRIPTION FACTOR (EUROFUNG)"/>
    <property type="match status" value="1"/>
</dbReference>
<dbReference type="GO" id="GO:0008270">
    <property type="term" value="F:zinc ion binding"/>
    <property type="evidence" value="ECO:0007669"/>
    <property type="project" value="InterPro"/>
</dbReference>
<feature type="domain" description="Zn(2)-C6 fungal-type" evidence="4">
    <location>
        <begin position="18"/>
        <end position="48"/>
    </location>
</feature>
<dbReference type="CDD" id="cd12148">
    <property type="entry name" value="fungal_TF_MHR"/>
    <property type="match status" value="1"/>
</dbReference>
<dbReference type="GO" id="GO:0000981">
    <property type="term" value="F:DNA-binding transcription factor activity, RNA polymerase II-specific"/>
    <property type="evidence" value="ECO:0007669"/>
    <property type="project" value="InterPro"/>
</dbReference>
<dbReference type="OrthoDB" id="10067394at2759"/>
<dbReference type="Pfam" id="PF00172">
    <property type="entry name" value="Zn_clus"/>
    <property type="match status" value="1"/>
</dbReference>
<dbReference type="PANTHER" id="PTHR47431">
    <property type="entry name" value="ZN(II)2CYS6 TRANSCRIPTION FACTOR (EUROFUNG)-RELATED"/>
    <property type="match status" value="1"/>
</dbReference>